<proteinExistence type="predicted"/>
<evidence type="ECO:0000313" key="3">
    <source>
        <dbReference type="Proteomes" id="UP000585474"/>
    </source>
</evidence>
<sequence length="227" mass="25973">MHFWTPTHRRFNKPNLVLIHGYGSNSLWQFLLQVGPLSKSFNLYVPDLLFFGKSFTKRTDRTEAFQAKCVCEGLRGLGVEKCSVYAISYGGWVGYRTAEMYPEMVEKVVIVSSGVGATEEQKWNHLGKLGRDVREILCPETPENFRSLANLTIHKYNVGKWAPDFFLREFITVIFKNYKKERVELVEHLIAQKADSDLPILTQDRVFPVFFGSSIAKVLSSSPFDHA</sequence>
<protein>
    <submittedName>
        <fullName evidence="2">Alpha/beta-Hydrolases superfamily protein</fullName>
    </submittedName>
</protein>
<dbReference type="AlphaFoldDB" id="A0A7J0FEW0"/>
<dbReference type="GO" id="GO:0016787">
    <property type="term" value="F:hydrolase activity"/>
    <property type="evidence" value="ECO:0007669"/>
    <property type="project" value="UniProtKB-KW"/>
</dbReference>
<dbReference type="InterPro" id="IPR052370">
    <property type="entry name" value="Meta-cleavage_hydrolase"/>
</dbReference>
<dbReference type="OrthoDB" id="6431331at2759"/>
<dbReference type="Pfam" id="PF00561">
    <property type="entry name" value="Abhydrolase_1"/>
    <property type="match status" value="1"/>
</dbReference>
<dbReference type="InterPro" id="IPR029058">
    <property type="entry name" value="AB_hydrolase_fold"/>
</dbReference>
<dbReference type="Proteomes" id="UP000585474">
    <property type="component" value="Unassembled WGS sequence"/>
</dbReference>
<reference evidence="2 3" key="1">
    <citation type="submission" date="2019-07" db="EMBL/GenBank/DDBJ databases">
        <title>De Novo Assembly of kiwifruit Actinidia rufa.</title>
        <authorList>
            <person name="Sugita-Konishi S."/>
            <person name="Sato K."/>
            <person name="Mori E."/>
            <person name="Abe Y."/>
            <person name="Kisaki G."/>
            <person name="Hamano K."/>
            <person name="Suezawa K."/>
            <person name="Otani M."/>
            <person name="Fukuda T."/>
            <person name="Manabe T."/>
            <person name="Gomi K."/>
            <person name="Tabuchi M."/>
            <person name="Akimitsu K."/>
            <person name="Kataoka I."/>
        </authorList>
    </citation>
    <scope>NUCLEOTIDE SEQUENCE [LARGE SCALE GENOMIC DNA]</scope>
    <source>
        <strain evidence="3">cv. Fuchu</strain>
    </source>
</reference>
<keyword evidence="3" id="KW-1185">Reference proteome</keyword>
<feature type="domain" description="AB hydrolase-1" evidence="1">
    <location>
        <begin position="14"/>
        <end position="122"/>
    </location>
</feature>
<gene>
    <name evidence="2" type="ORF">Acr_11g0015480</name>
</gene>
<keyword evidence="2" id="KW-0378">Hydrolase</keyword>
<dbReference type="EMBL" id="BJWL01000011">
    <property type="protein sequence ID" value="GFY97242.1"/>
    <property type="molecule type" value="Genomic_DNA"/>
</dbReference>
<dbReference type="SUPFAM" id="SSF53474">
    <property type="entry name" value="alpha/beta-Hydrolases"/>
    <property type="match status" value="1"/>
</dbReference>
<evidence type="ECO:0000259" key="1">
    <source>
        <dbReference type="Pfam" id="PF00561"/>
    </source>
</evidence>
<name>A0A7J0FEW0_9ERIC</name>
<evidence type="ECO:0000313" key="2">
    <source>
        <dbReference type="EMBL" id="GFY97242.1"/>
    </source>
</evidence>
<dbReference type="PANTHER" id="PTHR43139">
    <property type="entry name" value="SI:DKEY-122A22.2"/>
    <property type="match status" value="1"/>
</dbReference>
<accession>A0A7J0FEW0</accession>
<dbReference type="Gene3D" id="3.40.50.1820">
    <property type="entry name" value="alpha/beta hydrolase"/>
    <property type="match status" value="1"/>
</dbReference>
<organism evidence="2 3">
    <name type="scientific">Actinidia rufa</name>
    <dbReference type="NCBI Taxonomy" id="165716"/>
    <lineage>
        <taxon>Eukaryota</taxon>
        <taxon>Viridiplantae</taxon>
        <taxon>Streptophyta</taxon>
        <taxon>Embryophyta</taxon>
        <taxon>Tracheophyta</taxon>
        <taxon>Spermatophyta</taxon>
        <taxon>Magnoliopsida</taxon>
        <taxon>eudicotyledons</taxon>
        <taxon>Gunneridae</taxon>
        <taxon>Pentapetalae</taxon>
        <taxon>asterids</taxon>
        <taxon>Ericales</taxon>
        <taxon>Actinidiaceae</taxon>
        <taxon>Actinidia</taxon>
    </lineage>
</organism>
<dbReference type="PANTHER" id="PTHR43139:SF37">
    <property type="entry name" value="ALPHA_BETA-HYDROLASES SUPERFAMILY PROTEIN"/>
    <property type="match status" value="1"/>
</dbReference>
<comment type="caution">
    <text evidence="2">The sequence shown here is derived from an EMBL/GenBank/DDBJ whole genome shotgun (WGS) entry which is preliminary data.</text>
</comment>
<dbReference type="InterPro" id="IPR000073">
    <property type="entry name" value="AB_hydrolase_1"/>
</dbReference>